<keyword evidence="1" id="KW-1133">Transmembrane helix</keyword>
<protein>
    <submittedName>
        <fullName evidence="2">Uncharacterized protein</fullName>
    </submittedName>
</protein>
<reference evidence="2 3" key="1">
    <citation type="submission" date="2023-08" db="EMBL/GenBank/DDBJ databases">
        <title>Implementing the SeqCode for naming new Mesorhizobium species isolated from Vachellia karroo root nodules.</title>
        <authorList>
            <person name="Van Lill M."/>
        </authorList>
    </citation>
    <scope>NUCLEOTIDE SEQUENCE [LARGE SCALE GENOMIC DNA]</scope>
    <source>
        <strain evidence="2 3">VK3E</strain>
    </source>
</reference>
<organism evidence="2 3">
    <name type="scientific">Mesorhizobium australafricanum</name>
    <dbReference type="NCBI Taxonomy" id="3072311"/>
    <lineage>
        <taxon>Bacteria</taxon>
        <taxon>Pseudomonadati</taxon>
        <taxon>Pseudomonadota</taxon>
        <taxon>Alphaproteobacteria</taxon>
        <taxon>Hyphomicrobiales</taxon>
        <taxon>Phyllobacteriaceae</taxon>
        <taxon>Mesorhizobium</taxon>
    </lineage>
</organism>
<keyword evidence="1" id="KW-0472">Membrane</keyword>
<accession>A0ABU4WX58</accession>
<dbReference type="EMBL" id="JAVIIS010000012">
    <property type="protein sequence ID" value="MDX8440076.1"/>
    <property type="molecule type" value="Genomic_DNA"/>
</dbReference>
<sequence length="89" mass="9073">MRNNAAQVLSSYADTVIDAARAGIVTEALKGTFWKSVGTNIFSGALYTLILIAVALILSLAGIDLVGIIDHTPTPATSTSPPPNPPPGG</sequence>
<feature type="transmembrane region" description="Helical" evidence="1">
    <location>
        <begin position="41"/>
        <end position="63"/>
    </location>
</feature>
<dbReference type="Proteomes" id="UP001272097">
    <property type="component" value="Unassembled WGS sequence"/>
</dbReference>
<name>A0ABU4WX58_9HYPH</name>
<gene>
    <name evidence="2" type="ORF">RFM51_10755</name>
</gene>
<keyword evidence="3" id="KW-1185">Reference proteome</keyword>
<dbReference type="RefSeq" id="WP_320214007.1">
    <property type="nucleotide sequence ID" value="NZ_JAVIIS010000012.1"/>
</dbReference>
<comment type="caution">
    <text evidence="2">The sequence shown here is derived from an EMBL/GenBank/DDBJ whole genome shotgun (WGS) entry which is preliminary data.</text>
</comment>
<evidence type="ECO:0000313" key="2">
    <source>
        <dbReference type="EMBL" id="MDX8440076.1"/>
    </source>
</evidence>
<proteinExistence type="predicted"/>
<keyword evidence="1" id="KW-0812">Transmembrane</keyword>
<evidence type="ECO:0000313" key="3">
    <source>
        <dbReference type="Proteomes" id="UP001272097"/>
    </source>
</evidence>
<evidence type="ECO:0000256" key="1">
    <source>
        <dbReference type="SAM" id="Phobius"/>
    </source>
</evidence>